<organism evidence="5 6">
    <name type="scientific">Drosophila virilis</name>
    <name type="common">Fruit fly</name>
    <dbReference type="NCBI Taxonomy" id="7244"/>
    <lineage>
        <taxon>Eukaryota</taxon>
        <taxon>Metazoa</taxon>
        <taxon>Ecdysozoa</taxon>
        <taxon>Arthropoda</taxon>
        <taxon>Hexapoda</taxon>
        <taxon>Insecta</taxon>
        <taxon>Pterygota</taxon>
        <taxon>Neoptera</taxon>
        <taxon>Endopterygota</taxon>
        <taxon>Diptera</taxon>
        <taxon>Brachycera</taxon>
        <taxon>Muscomorpha</taxon>
        <taxon>Ephydroidea</taxon>
        <taxon>Drosophilidae</taxon>
        <taxon>Drosophila</taxon>
    </lineage>
</organism>
<evidence type="ECO:0000313" key="5">
    <source>
        <dbReference type="EMBL" id="EDW60283.1"/>
    </source>
</evidence>
<keyword evidence="2" id="KW-0677">Repeat</keyword>
<dbReference type="PROSITE" id="PS51450">
    <property type="entry name" value="LRR"/>
    <property type="match status" value="2"/>
</dbReference>
<dbReference type="SMART" id="SM00369">
    <property type="entry name" value="LRR_TYP"/>
    <property type="match status" value="5"/>
</dbReference>
<sequence>MNKTILHWSYLNFKDVPMDLFLYEDLEEVYLKENYISVIPKWLLNITTLKFIHLAGNNLSELPADIYMLENLEFLDVSNNELTELPKTLGLLLRLQQLNVSGNQLTELPMELNTLRNLEHLNIAKNQFRRLPLQLSECVRLNELNVSDNEALLHLPERIANLPMLQSLAADRCALVYLPAALSKFMNQVRIFHNTCVNYIPMIYERFYQNFFDNRQKVTPISISKKGLFWVRELESQKRLLLPVGTRNVFRVPSPENRVTLYDDCLHALQTLNRHLPVYENAALHRLLPEPYMSAHINNGPIARCTTTNCSRCLYTTYYFMVVKRRGSASKQLFTCNFCTHNCALQWLSSNAKKYYQLDWKVSDDDDDDDEDVVGDHDDNNGDND</sequence>
<feature type="domain" description="Disease resistance R13L4/SHOC-2-like LRR" evidence="4">
    <location>
        <begin position="42"/>
        <end position="144"/>
    </location>
</feature>
<dbReference type="InterPro" id="IPR001611">
    <property type="entry name" value="Leu-rich_rpt"/>
</dbReference>
<dbReference type="Pfam" id="PF23598">
    <property type="entry name" value="LRR_14"/>
    <property type="match status" value="1"/>
</dbReference>
<dbReference type="STRING" id="7244.B4LPP5"/>
<proteinExistence type="predicted"/>
<keyword evidence="1" id="KW-0433">Leucine-rich repeat</keyword>
<dbReference type="HOGENOM" id="CLU_060818_0_0_1"/>
<evidence type="ECO:0000259" key="4">
    <source>
        <dbReference type="Pfam" id="PF23598"/>
    </source>
</evidence>
<dbReference type="AlphaFoldDB" id="B4LPP5"/>
<evidence type="ECO:0000256" key="3">
    <source>
        <dbReference type="SAM" id="MobiDB-lite"/>
    </source>
</evidence>
<evidence type="ECO:0000256" key="1">
    <source>
        <dbReference type="ARBA" id="ARBA00022614"/>
    </source>
</evidence>
<feature type="region of interest" description="Disordered" evidence="3">
    <location>
        <begin position="362"/>
        <end position="385"/>
    </location>
</feature>
<name>B4LPP5_DROVI</name>
<evidence type="ECO:0000313" key="6">
    <source>
        <dbReference type="Proteomes" id="UP000008792"/>
    </source>
</evidence>
<feature type="compositionally biased region" description="Basic and acidic residues" evidence="3">
    <location>
        <begin position="374"/>
        <end position="385"/>
    </location>
</feature>
<dbReference type="PANTHER" id="PTHR48051:SF1">
    <property type="entry name" value="RAS SUPPRESSOR PROTEIN 1"/>
    <property type="match status" value="1"/>
</dbReference>
<dbReference type="InterPro" id="IPR050216">
    <property type="entry name" value="LRR_domain-containing"/>
</dbReference>
<dbReference type="PhylomeDB" id="B4LPP5"/>
<dbReference type="OMA" id="MVYEKFY"/>
<feature type="compositionally biased region" description="Acidic residues" evidence="3">
    <location>
        <begin position="364"/>
        <end position="373"/>
    </location>
</feature>
<dbReference type="InterPro" id="IPR055414">
    <property type="entry name" value="LRR_R13L4/SHOC2-like"/>
</dbReference>
<dbReference type="GO" id="GO:0005737">
    <property type="term" value="C:cytoplasm"/>
    <property type="evidence" value="ECO:0007669"/>
    <property type="project" value="TreeGrafter"/>
</dbReference>
<accession>B4LPP5</accession>
<dbReference type="PANTHER" id="PTHR48051">
    <property type="match status" value="1"/>
</dbReference>
<dbReference type="InterPro" id="IPR003591">
    <property type="entry name" value="Leu-rich_rpt_typical-subtyp"/>
</dbReference>
<dbReference type="Gene3D" id="3.80.10.10">
    <property type="entry name" value="Ribonuclease Inhibitor"/>
    <property type="match status" value="1"/>
</dbReference>
<keyword evidence="6" id="KW-1185">Reference proteome</keyword>
<dbReference type="SMART" id="SM00364">
    <property type="entry name" value="LRR_BAC"/>
    <property type="match status" value="5"/>
</dbReference>
<dbReference type="FunCoup" id="B4LPP5">
    <property type="interactions" value="2"/>
</dbReference>
<evidence type="ECO:0000256" key="2">
    <source>
        <dbReference type="ARBA" id="ARBA00022737"/>
    </source>
</evidence>
<dbReference type="FunFam" id="3.80.10.10:FF:000696">
    <property type="entry name" value="GH23033"/>
    <property type="match status" value="1"/>
</dbReference>
<dbReference type="Proteomes" id="UP000008792">
    <property type="component" value="Unassembled WGS sequence"/>
</dbReference>
<dbReference type="EMBL" id="CH940648">
    <property type="protein sequence ID" value="EDW60283.1"/>
    <property type="molecule type" value="Genomic_DNA"/>
</dbReference>
<dbReference type="InParanoid" id="B4LPP5"/>
<dbReference type="InterPro" id="IPR032675">
    <property type="entry name" value="LRR_dom_sf"/>
</dbReference>
<gene>
    <name evidence="5" type="primary">Dvir\GJ20951</name>
    <name evidence="5" type="ORF">Dvir_GJ20951</name>
</gene>
<dbReference type="OrthoDB" id="2021138at2759"/>
<dbReference type="eggNOG" id="KOG0619">
    <property type="taxonomic scope" value="Eukaryota"/>
</dbReference>
<dbReference type="SUPFAM" id="SSF52058">
    <property type="entry name" value="L domain-like"/>
    <property type="match status" value="1"/>
</dbReference>
<protein>
    <recommendedName>
        <fullName evidence="4">Disease resistance R13L4/SHOC-2-like LRR domain-containing protein</fullName>
    </recommendedName>
</protein>
<reference evidence="5 6" key="1">
    <citation type="journal article" date="2007" name="Nature">
        <title>Evolution of genes and genomes on the Drosophila phylogeny.</title>
        <authorList>
            <consortium name="Drosophila 12 Genomes Consortium"/>
            <person name="Clark A.G."/>
            <person name="Eisen M.B."/>
            <person name="Smith D.R."/>
            <person name="Bergman C.M."/>
            <person name="Oliver B."/>
            <person name="Markow T.A."/>
            <person name="Kaufman T.C."/>
            <person name="Kellis M."/>
            <person name="Gelbart W."/>
            <person name="Iyer V.N."/>
            <person name="Pollard D.A."/>
            <person name="Sackton T.B."/>
            <person name="Larracuente A.M."/>
            <person name="Singh N.D."/>
            <person name="Abad J.P."/>
            <person name="Abt D.N."/>
            <person name="Adryan B."/>
            <person name="Aguade M."/>
            <person name="Akashi H."/>
            <person name="Anderson W.W."/>
            <person name="Aquadro C.F."/>
            <person name="Ardell D.H."/>
            <person name="Arguello R."/>
            <person name="Artieri C.G."/>
            <person name="Barbash D.A."/>
            <person name="Barker D."/>
            <person name="Barsanti P."/>
            <person name="Batterham P."/>
            <person name="Batzoglou S."/>
            <person name="Begun D."/>
            <person name="Bhutkar A."/>
            <person name="Blanco E."/>
            <person name="Bosak S.A."/>
            <person name="Bradley R.K."/>
            <person name="Brand A.D."/>
            <person name="Brent M.R."/>
            <person name="Brooks A.N."/>
            <person name="Brown R.H."/>
            <person name="Butlin R.K."/>
            <person name="Caggese C."/>
            <person name="Calvi B.R."/>
            <person name="Bernardo de Carvalho A."/>
            <person name="Caspi A."/>
            <person name="Castrezana S."/>
            <person name="Celniker S.E."/>
            <person name="Chang J.L."/>
            <person name="Chapple C."/>
            <person name="Chatterji S."/>
            <person name="Chinwalla A."/>
            <person name="Civetta A."/>
            <person name="Clifton S.W."/>
            <person name="Comeron J.M."/>
            <person name="Costello J.C."/>
            <person name="Coyne J.A."/>
            <person name="Daub J."/>
            <person name="David R.G."/>
            <person name="Delcher A.L."/>
            <person name="Delehaunty K."/>
            <person name="Do C.B."/>
            <person name="Ebling H."/>
            <person name="Edwards K."/>
            <person name="Eickbush T."/>
            <person name="Evans J.D."/>
            <person name="Filipski A."/>
            <person name="Findeiss S."/>
            <person name="Freyhult E."/>
            <person name="Fulton L."/>
            <person name="Fulton R."/>
            <person name="Garcia A.C."/>
            <person name="Gardiner A."/>
            <person name="Garfield D.A."/>
            <person name="Garvin B.E."/>
            <person name="Gibson G."/>
            <person name="Gilbert D."/>
            <person name="Gnerre S."/>
            <person name="Godfrey J."/>
            <person name="Good R."/>
            <person name="Gotea V."/>
            <person name="Gravely B."/>
            <person name="Greenberg A.J."/>
            <person name="Griffiths-Jones S."/>
            <person name="Gross S."/>
            <person name="Guigo R."/>
            <person name="Gustafson E.A."/>
            <person name="Haerty W."/>
            <person name="Hahn M.W."/>
            <person name="Halligan D.L."/>
            <person name="Halpern A.L."/>
            <person name="Halter G.M."/>
            <person name="Han M.V."/>
            <person name="Heger A."/>
            <person name="Hillier L."/>
            <person name="Hinrichs A.S."/>
            <person name="Holmes I."/>
            <person name="Hoskins R.A."/>
            <person name="Hubisz M.J."/>
            <person name="Hultmark D."/>
            <person name="Huntley M.A."/>
            <person name="Jaffe D.B."/>
            <person name="Jagadeeshan S."/>
            <person name="Jeck W.R."/>
            <person name="Johnson J."/>
            <person name="Jones C.D."/>
            <person name="Jordan W.C."/>
            <person name="Karpen G.H."/>
            <person name="Kataoka E."/>
            <person name="Keightley P.D."/>
            <person name="Kheradpour P."/>
            <person name="Kirkness E.F."/>
            <person name="Koerich L.B."/>
            <person name="Kristiansen K."/>
            <person name="Kudrna D."/>
            <person name="Kulathinal R.J."/>
            <person name="Kumar S."/>
            <person name="Kwok R."/>
            <person name="Lander E."/>
            <person name="Langley C.H."/>
            <person name="Lapoint R."/>
            <person name="Lazzaro B.P."/>
            <person name="Lee S.J."/>
            <person name="Levesque L."/>
            <person name="Li R."/>
            <person name="Lin C.F."/>
            <person name="Lin M.F."/>
            <person name="Lindblad-Toh K."/>
            <person name="Llopart A."/>
            <person name="Long M."/>
            <person name="Low L."/>
            <person name="Lozovsky E."/>
            <person name="Lu J."/>
            <person name="Luo M."/>
            <person name="Machado C.A."/>
            <person name="Makalowski W."/>
            <person name="Marzo M."/>
            <person name="Matsuda M."/>
            <person name="Matzkin L."/>
            <person name="McAllister B."/>
            <person name="McBride C.S."/>
            <person name="McKernan B."/>
            <person name="McKernan K."/>
            <person name="Mendez-Lago M."/>
            <person name="Minx P."/>
            <person name="Mollenhauer M.U."/>
            <person name="Montooth K."/>
            <person name="Mount S.M."/>
            <person name="Mu X."/>
            <person name="Myers E."/>
            <person name="Negre B."/>
            <person name="Newfeld S."/>
            <person name="Nielsen R."/>
            <person name="Noor M.A."/>
            <person name="O'Grady P."/>
            <person name="Pachter L."/>
            <person name="Papaceit M."/>
            <person name="Parisi M.J."/>
            <person name="Parisi M."/>
            <person name="Parts L."/>
            <person name="Pedersen J.S."/>
            <person name="Pesole G."/>
            <person name="Phillippy A.M."/>
            <person name="Ponting C.P."/>
            <person name="Pop M."/>
            <person name="Porcelli D."/>
            <person name="Powell J.R."/>
            <person name="Prohaska S."/>
            <person name="Pruitt K."/>
            <person name="Puig M."/>
            <person name="Quesneville H."/>
            <person name="Ram K.R."/>
            <person name="Rand D."/>
            <person name="Rasmussen M.D."/>
            <person name="Reed L.K."/>
            <person name="Reenan R."/>
            <person name="Reily A."/>
            <person name="Remington K.A."/>
            <person name="Rieger T.T."/>
            <person name="Ritchie M.G."/>
            <person name="Robin C."/>
            <person name="Rogers Y.H."/>
            <person name="Rohde C."/>
            <person name="Rozas J."/>
            <person name="Rubenfield M.J."/>
            <person name="Ruiz A."/>
            <person name="Russo S."/>
            <person name="Salzberg S.L."/>
            <person name="Sanchez-Gracia A."/>
            <person name="Saranga D.J."/>
            <person name="Sato H."/>
            <person name="Schaeffer S.W."/>
            <person name="Schatz M.C."/>
            <person name="Schlenke T."/>
            <person name="Schwartz R."/>
            <person name="Segarra C."/>
            <person name="Singh R.S."/>
            <person name="Sirot L."/>
            <person name="Sirota M."/>
            <person name="Sisneros N.B."/>
            <person name="Smith C.D."/>
            <person name="Smith T.F."/>
            <person name="Spieth J."/>
            <person name="Stage D.E."/>
            <person name="Stark A."/>
            <person name="Stephan W."/>
            <person name="Strausberg R.L."/>
            <person name="Strempel S."/>
            <person name="Sturgill D."/>
            <person name="Sutton G."/>
            <person name="Sutton G.G."/>
            <person name="Tao W."/>
            <person name="Teichmann S."/>
            <person name="Tobari Y.N."/>
            <person name="Tomimura Y."/>
            <person name="Tsolas J.M."/>
            <person name="Valente V.L."/>
            <person name="Venter E."/>
            <person name="Venter J.C."/>
            <person name="Vicario S."/>
            <person name="Vieira F.G."/>
            <person name="Vilella A.J."/>
            <person name="Villasante A."/>
            <person name="Walenz B."/>
            <person name="Wang J."/>
            <person name="Wasserman M."/>
            <person name="Watts T."/>
            <person name="Wilson D."/>
            <person name="Wilson R.K."/>
            <person name="Wing R.A."/>
            <person name="Wolfner M.F."/>
            <person name="Wong A."/>
            <person name="Wong G.K."/>
            <person name="Wu C.I."/>
            <person name="Wu G."/>
            <person name="Yamamoto D."/>
            <person name="Yang H.P."/>
            <person name="Yang S.P."/>
            <person name="Yorke J.A."/>
            <person name="Yoshida K."/>
            <person name="Zdobnov E."/>
            <person name="Zhang P."/>
            <person name="Zhang Y."/>
            <person name="Zimin A.V."/>
            <person name="Baldwin J."/>
            <person name="Abdouelleil A."/>
            <person name="Abdulkadir J."/>
            <person name="Abebe A."/>
            <person name="Abera B."/>
            <person name="Abreu J."/>
            <person name="Acer S.C."/>
            <person name="Aftuck L."/>
            <person name="Alexander A."/>
            <person name="An P."/>
            <person name="Anderson E."/>
            <person name="Anderson S."/>
            <person name="Arachi H."/>
            <person name="Azer M."/>
            <person name="Bachantsang P."/>
            <person name="Barry A."/>
            <person name="Bayul T."/>
            <person name="Berlin A."/>
            <person name="Bessette D."/>
            <person name="Bloom T."/>
            <person name="Blye J."/>
            <person name="Boguslavskiy L."/>
            <person name="Bonnet C."/>
            <person name="Boukhgalter B."/>
            <person name="Bourzgui I."/>
            <person name="Brown A."/>
            <person name="Cahill P."/>
            <person name="Channer S."/>
            <person name="Cheshatsang Y."/>
            <person name="Chuda L."/>
            <person name="Citroen M."/>
            <person name="Collymore A."/>
            <person name="Cooke P."/>
            <person name="Costello M."/>
            <person name="D'Aco K."/>
            <person name="Daza R."/>
            <person name="De Haan G."/>
            <person name="DeGray S."/>
            <person name="DeMaso C."/>
            <person name="Dhargay N."/>
            <person name="Dooley K."/>
            <person name="Dooley E."/>
            <person name="Doricent M."/>
            <person name="Dorje P."/>
            <person name="Dorjee K."/>
            <person name="Dupes A."/>
            <person name="Elong R."/>
            <person name="Falk J."/>
            <person name="Farina A."/>
            <person name="Faro S."/>
            <person name="Ferguson D."/>
            <person name="Fisher S."/>
            <person name="Foley C.D."/>
            <person name="Franke A."/>
            <person name="Friedrich D."/>
            <person name="Gadbois L."/>
            <person name="Gearin G."/>
            <person name="Gearin C.R."/>
            <person name="Giannoukos G."/>
            <person name="Goode T."/>
            <person name="Graham J."/>
            <person name="Grandbois E."/>
            <person name="Grewal S."/>
            <person name="Gyaltsen K."/>
            <person name="Hafez N."/>
            <person name="Hagos B."/>
            <person name="Hall J."/>
            <person name="Henson C."/>
            <person name="Hollinger A."/>
            <person name="Honan T."/>
            <person name="Huard M.D."/>
            <person name="Hughes L."/>
            <person name="Hurhula B."/>
            <person name="Husby M.E."/>
            <person name="Kamat A."/>
            <person name="Kanga B."/>
            <person name="Kashin S."/>
            <person name="Khazanovich D."/>
            <person name="Kisner P."/>
            <person name="Lance K."/>
            <person name="Lara M."/>
            <person name="Lee W."/>
            <person name="Lennon N."/>
            <person name="Letendre F."/>
            <person name="LeVine R."/>
            <person name="Lipovsky A."/>
            <person name="Liu X."/>
            <person name="Liu J."/>
            <person name="Liu S."/>
            <person name="Lokyitsang T."/>
            <person name="Lokyitsang Y."/>
            <person name="Lubonja R."/>
            <person name="Lui A."/>
            <person name="MacDonald P."/>
            <person name="Magnisalis V."/>
            <person name="Maru K."/>
            <person name="Matthews C."/>
            <person name="McCusker W."/>
            <person name="McDonough S."/>
            <person name="Mehta T."/>
            <person name="Meldrim J."/>
            <person name="Meneus L."/>
            <person name="Mihai O."/>
            <person name="Mihalev A."/>
            <person name="Mihova T."/>
            <person name="Mittelman R."/>
            <person name="Mlenga V."/>
            <person name="Montmayeur A."/>
            <person name="Mulrain L."/>
            <person name="Navidi A."/>
            <person name="Naylor J."/>
            <person name="Negash T."/>
            <person name="Nguyen T."/>
            <person name="Nguyen N."/>
            <person name="Nicol R."/>
            <person name="Norbu C."/>
            <person name="Norbu N."/>
            <person name="Novod N."/>
            <person name="O'Neill B."/>
            <person name="Osman S."/>
            <person name="Markiewicz E."/>
            <person name="Oyono O.L."/>
            <person name="Patti C."/>
            <person name="Phunkhang P."/>
            <person name="Pierre F."/>
            <person name="Priest M."/>
            <person name="Raghuraman S."/>
            <person name="Rege F."/>
            <person name="Reyes R."/>
            <person name="Rise C."/>
            <person name="Rogov P."/>
            <person name="Ross K."/>
            <person name="Ryan E."/>
            <person name="Settipalli S."/>
            <person name="Shea T."/>
            <person name="Sherpa N."/>
            <person name="Shi L."/>
            <person name="Shih D."/>
            <person name="Sparrow T."/>
            <person name="Spaulding J."/>
            <person name="Stalker J."/>
            <person name="Stange-Thomann N."/>
            <person name="Stavropoulos S."/>
            <person name="Stone C."/>
            <person name="Strader C."/>
            <person name="Tesfaye S."/>
            <person name="Thomson T."/>
            <person name="Thoulutsang Y."/>
            <person name="Thoulutsang D."/>
            <person name="Topham K."/>
            <person name="Topping I."/>
            <person name="Tsamla T."/>
            <person name="Vassiliev H."/>
            <person name="Vo A."/>
            <person name="Wangchuk T."/>
            <person name="Wangdi T."/>
            <person name="Weiand M."/>
            <person name="Wilkinson J."/>
            <person name="Wilson A."/>
            <person name="Yadav S."/>
            <person name="Young G."/>
            <person name="Yu Q."/>
            <person name="Zembek L."/>
            <person name="Zhong D."/>
            <person name="Zimmer A."/>
            <person name="Zwirko Z."/>
            <person name="Jaffe D.B."/>
            <person name="Alvarez P."/>
            <person name="Brockman W."/>
            <person name="Butler J."/>
            <person name="Chin C."/>
            <person name="Gnerre S."/>
            <person name="Grabherr M."/>
            <person name="Kleber M."/>
            <person name="Mauceli E."/>
            <person name="MacCallum I."/>
        </authorList>
    </citation>
    <scope>NUCLEOTIDE SEQUENCE [LARGE SCALE GENOMIC DNA]</scope>
    <source>
        <strain evidence="6">Tucson 15010-1051.87</strain>
    </source>
</reference>